<evidence type="ECO:0000313" key="2">
    <source>
        <dbReference type="EMBL" id="KAK4818810.1"/>
    </source>
</evidence>
<dbReference type="Gene3D" id="3.60.10.10">
    <property type="entry name" value="Endonuclease/exonuclease/phosphatase"/>
    <property type="match status" value="1"/>
</dbReference>
<dbReference type="GO" id="GO:0031012">
    <property type="term" value="C:extracellular matrix"/>
    <property type="evidence" value="ECO:0007669"/>
    <property type="project" value="TreeGrafter"/>
</dbReference>
<organism evidence="2 3">
    <name type="scientific">Mycteria americana</name>
    <name type="common">Wood stork</name>
    <dbReference type="NCBI Taxonomy" id="33587"/>
    <lineage>
        <taxon>Eukaryota</taxon>
        <taxon>Metazoa</taxon>
        <taxon>Chordata</taxon>
        <taxon>Craniata</taxon>
        <taxon>Vertebrata</taxon>
        <taxon>Euteleostomi</taxon>
        <taxon>Archelosauria</taxon>
        <taxon>Archosauria</taxon>
        <taxon>Dinosauria</taxon>
        <taxon>Saurischia</taxon>
        <taxon>Theropoda</taxon>
        <taxon>Coelurosauria</taxon>
        <taxon>Aves</taxon>
        <taxon>Neognathae</taxon>
        <taxon>Neoaves</taxon>
        <taxon>Aequornithes</taxon>
        <taxon>Ciconiiformes</taxon>
        <taxon>Ciconiidae</taxon>
        <taxon>Mycteria</taxon>
    </lineage>
</organism>
<dbReference type="SUPFAM" id="SSF56219">
    <property type="entry name" value="DNase I-like"/>
    <property type="match status" value="1"/>
</dbReference>
<sequence>MKEARMTAQLKSLYTNARSMGNKQEELEAIVQQENYDMVAITETWWNDSHKWSAAMDGYKLFRRDRRGRRGGGVALYVRECLDSLELNDGDDRVECLWVRIRGKANKADIVVGVCYRPPNQDDEADKLLHKQLGEASRSLALVLVGDFNLPDVCWKYNTAERKQSRRFLEVPGLSRTAILDFQRADFGLFRRLDDRVPWEAALKGKGVQEGWTFFKEEEVLKAQEQPVPRCRKTSQRGRRPAGLNRELWLELRKKRRVYDIWKKGQTSQEDYKGVARLCREKIRRAKTELELNLVTAVKDNKKYFKYISSKRRAEENLQPLLDGGGNTVTKDEEKAEVLNASFASVVNSRADCSLGTQFAESEDRDRDQNGAPVIQGEMVSDLLHHLDTHKSMGPDEMHSRVLKKLVEVLTKPLSIIYQQSWLTGEVPADWRLANVMPIFKKGQKEDLGNYRPVSLTSVPRS</sequence>
<feature type="domain" description="Endonuclease/exonuclease/phosphatase" evidence="1">
    <location>
        <begin position="17"/>
        <end position="172"/>
    </location>
</feature>
<gene>
    <name evidence="2" type="ORF">QYF61_019739</name>
</gene>
<dbReference type="EMBL" id="JAUNZN010000007">
    <property type="protein sequence ID" value="KAK4818810.1"/>
    <property type="molecule type" value="Genomic_DNA"/>
</dbReference>
<dbReference type="GO" id="GO:0003824">
    <property type="term" value="F:catalytic activity"/>
    <property type="evidence" value="ECO:0007669"/>
    <property type="project" value="InterPro"/>
</dbReference>
<evidence type="ECO:0000313" key="3">
    <source>
        <dbReference type="Proteomes" id="UP001333110"/>
    </source>
</evidence>
<accession>A0AAN7RW65</accession>
<comment type="caution">
    <text evidence="2">The sequence shown here is derived from an EMBL/GenBank/DDBJ whole genome shotgun (WGS) entry which is preliminary data.</text>
</comment>
<reference evidence="2 3" key="1">
    <citation type="journal article" date="2023" name="J. Hered.">
        <title>Chromosome-level genome of the wood stork (Mycteria americana) provides insight into avian chromosome evolution.</title>
        <authorList>
            <person name="Flamio R. Jr."/>
            <person name="Ramstad K.M."/>
        </authorList>
    </citation>
    <scope>NUCLEOTIDE SEQUENCE [LARGE SCALE GENOMIC DNA]</scope>
    <source>
        <strain evidence="2">JAX WOST 10</strain>
    </source>
</reference>
<dbReference type="InterPro" id="IPR005135">
    <property type="entry name" value="Endo/exonuclease/phosphatase"/>
</dbReference>
<protein>
    <recommendedName>
        <fullName evidence="1">Endonuclease/exonuclease/phosphatase domain-containing protein</fullName>
    </recommendedName>
</protein>
<dbReference type="GO" id="GO:0061343">
    <property type="term" value="P:cell adhesion involved in heart morphogenesis"/>
    <property type="evidence" value="ECO:0007669"/>
    <property type="project" value="TreeGrafter"/>
</dbReference>
<dbReference type="PANTHER" id="PTHR33395:SF22">
    <property type="entry name" value="REVERSE TRANSCRIPTASE DOMAIN-CONTAINING PROTEIN"/>
    <property type="match status" value="1"/>
</dbReference>
<dbReference type="InterPro" id="IPR036691">
    <property type="entry name" value="Endo/exonu/phosph_ase_sf"/>
</dbReference>
<proteinExistence type="predicted"/>
<keyword evidence="3" id="KW-1185">Reference proteome</keyword>
<name>A0AAN7RW65_MYCAM</name>
<dbReference type="PANTHER" id="PTHR33395">
    <property type="entry name" value="TRANSCRIPTASE, PUTATIVE-RELATED-RELATED"/>
    <property type="match status" value="1"/>
</dbReference>
<evidence type="ECO:0000259" key="1">
    <source>
        <dbReference type="Pfam" id="PF03372"/>
    </source>
</evidence>
<dbReference type="GO" id="GO:0007508">
    <property type="term" value="P:larval heart development"/>
    <property type="evidence" value="ECO:0007669"/>
    <property type="project" value="TreeGrafter"/>
</dbReference>
<dbReference type="AlphaFoldDB" id="A0AAN7RW65"/>
<dbReference type="Pfam" id="PF03372">
    <property type="entry name" value="Exo_endo_phos"/>
    <property type="match status" value="1"/>
</dbReference>
<dbReference type="Proteomes" id="UP001333110">
    <property type="component" value="Unassembled WGS sequence"/>
</dbReference>